<evidence type="ECO:0000313" key="9">
    <source>
        <dbReference type="EMBL" id="RZC40069.1"/>
    </source>
</evidence>
<keyword evidence="5 6" id="KW-0131">Cell cycle</keyword>
<dbReference type="Pfam" id="PF07962">
    <property type="entry name" value="Swi3"/>
    <property type="match status" value="1"/>
</dbReference>
<comment type="function">
    <text evidence="6">Plays an important role in the control of DNA replication and the maintenance of replication fork stability.</text>
</comment>
<dbReference type="PANTHER" id="PTHR13220">
    <property type="entry name" value="TIMELESS INTERACTING-RELATED"/>
    <property type="match status" value="1"/>
</dbReference>
<feature type="domain" description="Chromosome segregation in meiosis protein 3" evidence="8">
    <location>
        <begin position="57"/>
        <end position="138"/>
    </location>
</feature>
<organism evidence="9 10">
    <name type="scientific">Asbolus verrucosus</name>
    <name type="common">Desert ironclad beetle</name>
    <dbReference type="NCBI Taxonomy" id="1661398"/>
    <lineage>
        <taxon>Eukaryota</taxon>
        <taxon>Metazoa</taxon>
        <taxon>Ecdysozoa</taxon>
        <taxon>Arthropoda</taxon>
        <taxon>Hexapoda</taxon>
        <taxon>Insecta</taxon>
        <taxon>Pterygota</taxon>
        <taxon>Neoptera</taxon>
        <taxon>Endopterygota</taxon>
        <taxon>Coleoptera</taxon>
        <taxon>Polyphaga</taxon>
        <taxon>Cucujiformia</taxon>
        <taxon>Tenebrionidae</taxon>
        <taxon>Pimeliinae</taxon>
        <taxon>Asbolus</taxon>
    </lineage>
</organism>
<keyword evidence="3 6" id="KW-0227">DNA damage</keyword>
<dbReference type="GO" id="GO:0006974">
    <property type="term" value="P:DNA damage response"/>
    <property type="evidence" value="ECO:0007669"/>
    <property type="project" value="UniProtKB-KW"/>
</dbReference>
<comment type="caution">
    <text evidence="9">The sequence shown here is derived from an EMBL/GenBank/DDBJ whole genome shotgun (WGS) entry which is preliminary data.</text>
</comment>
<proteinExistence type="inferred from homology"/>
<keyword evidence="4 6" id="KW-0539">Nucleus</keyword>
<comment type="subcellular location">
    <subcellularLocation>
        <location evidence="1 6">Nucleus</location>
    </subcellularLocation>
</comment>
<keyword evidence="10" id="KW-1185">Reference proteome</keyword>
<feature type="compositionally biased region" description="Acidic residues" evidence="7">
    <location>
        <begin position="7"/>
        <end position="25"/>
    </location>
</feature>
<dbReference type="PANTHER" id="PTHR13220:SF11">
    <property type="entry name" value="TIMELESS-INTERACTING PROTEIN"/>
    <property type="match status" value="1"/>
</dbReference>
<dbReference type="EMBL" id="QDEB01029170">
    <property type="protein sequence ID" value="RZC40069.1"/>
    <property type="molecule type" value="Genomic_DNA"/>
</dbReference>
<feature type="region of interest" description="Disordered" evidence="7">
    <location>
        <begin position="1"/>
        <end position="52"/>
    </location>
</feature>
<evidence type="ECO:0000313" key="10">
    <source>
        <dbReference type="Proteomes" id="UP000292052"/>
    </source>
</evidence>
<feature type="region of interest" description="Disordered" evidence="7">
    <location>
        <begin position="198"/>
        <end position="220"/>
    </location>
</feature>
<comment type="similarity">
    <text evidence="2 6">Belongs to the CSM3 family.</text>
</comment>
<evidence type="ECO:0000256" key="5">
    <source>
        <dbReference type="ARBA" id="ARBA00023306"/>
    </source>
</evidence>
<dbReference type="InterPro" id="IPR012923">
    <property type="entry name" value="Csm3"/>
</dbReference>
<gene>
    <name evidence="9" type="ORF">BDFB_004572</name>
</gene>
<dbReference type="STRING" id="1661398.A0A482W5N5"/>
<evidence type="ECO:0000256" key="7">
    <source>
        <dbReference type="SAM" id="MobiDB-lite"/>
    </source>
</evidence>
<dbReference type="Proteomes" id="UP000292052">
    <property type="component" value="Unassembled WGS sequence"/>
</dbReference>
<evidence type="ECO:0000256" key="4">
    <source>
        <dbReference type="ARBA" id="ARBA00023242"/>
    </source>
</evidence>
<evidence type="ECO:0000256" key="1">
    <source>
        <dbReference type="ARBA" id="ARBA00004123"/>
    </source>
</evidence>
<dbReference type="GO" id="GO:0031297">
    <property type="term" value="P:replication fork processing"/>
    <property type="evidence" value="ECO:0007669"/>
    <property type="project" value="UniProtKB-UniRule"/>
</dbReference>
<reference evidence="9 10" key="1">
    <citation type="submission" date="2017-03" db="EMBL/GenBank/DDBJ databases">
        <title>Genome of the blue death feigning beetle - Asbolus verrucosus.</title>
        <authorList>
            <person name="Rider S.D."/>
        </authorList>
    </citation>
    <scope>NUCLEOTIDE SEQUENCE [LARGE SCALE GENOMIC DNA]</scope>
    <source>
        <strain evidence="9">Butters</strain>
        <tissue evidence="9">Head and leg muscle</tissue>
    </source>
</reference>
<protein>
    <recommendedName>
        <fullName evidence="6">TIMELESS-interacting protein</fullName>
    </recommendedName>
</protein>
<dbReference type="OrthoDB" id="437078at2759"/>
<dbReference type="GO" id="GO:0043111">
    <property type="term" value="P:replication fork arrest"/>
    <property type="evidence" value="ECO:0007669"/>
    <property type="project" value="TreeGrafter"/>
</dbReference>
<sequence>MMTSEDLYTEEFEENLEPLEDDDEPNAAGEAPAEADTENTNKETVKPKRVVRNPQPKLNAMTLKGKRGLTALPSYFDRVKYKGRGYEEQDLSVILKTYEYWCHRLFPKYPFDDCISKIEKLGSKRAVVTQIKKIRLDMIYEDDIPIINNDNDSEVEDINQQFDHLFDNPNVQMPVEEHEEQFERIRINKEKAEKLRREKLRKTQEFSESQGSSFPADDQEEDINIIFDKIQSFDTHENVTDTCLDDVRVDNTEHVDDAIYETNNATISQNEHFESFD</sequence>
<dbReference type="GO" id="GO:0003677">
    <property type="term" value="F:DNA binding"/>
    <property type="evidence" value="ECO:0007669"/>
    <property type="project" value="TreeGrafter"/>
</dbReference>
<dbReference type="GO" id="GO:0031298">
    <property type="term" value="C:replication fork protection complex"/>
    <property type="evidence" value="ECO:0007669"/>
    <property type="project" value="TreeGrafter"/>
</dbReference>
<evidence type="ECO:0000256" key="3">
    <source>
        <dbReference type="ARBA" id="ARBA00022763"/>
    </source>
</evidence>
<dbReference type="AlphaFoldDB" id="A0A482W5N5"/>
<evidence type="ECO:0000256" key="2">
    <source>
        <dbReference type="ARBA" id="ARBA00006075"/>
    </source>
</evidence>
<evidence type="ECO:0000256" key="6">
    <source>
        <dbReference type="RuleBase" id="RU366049"/>
    </source>
</evidence>
<evidence type="ECO:0000259" key="8">
    <source>
        <dbReference type="Pfam" id="PF07962"/>
    </source>
</evidence>
<dbReference type="GO" id="GO:0000076">
    <property type="term" value="P:DNA replication checkpoint signaling"/>
    <property type="evidence" value="ECO:0007669"/>
    <property type="project" value="UniProtKB-UniRule"/>
</dbReference>
<accession>A0A482W5N5</accession>
<dbReference type="InterPro" id="IPR040038">
    <property type="entry name" value="TIPIN/Csm3/Swi3"/>
</dbReference>
<name>A0A482W5N5_ASBVE</name>